<dbReference type="Gene3D" id="3.40.50.150">
    <property type="entry name" value="Vaccinia Virus protein VP39"/>
    <property type="match status" value="1"/>
</dbReference>
<keyword evidence="1 3" id="KW-0489">Methyltransferase</keyword>
<keyword evidence="2" id="KW-0808">Transferase</keyword>
<dbReference type="PIRSF" id="PIRSF028177">
    <property type="entry name" value="Polyketide_synth_Omtfrase_TcmP"/>
    <property type="match status" value="1"/>
</dbReference>
<dbReference type="Pfam" id="PF04072">
    <property type="entry name" value="LCM"/>
    <property type="match status" value="1"/>
</dbReference>
<dbReference type="GO" id="GO:0032259">
    <property type="term" value="P:methylation"/>
    <property type="evidence" value="ECO:0007669"/>
    <property type="project" value="UniProtKB-KW"/>
</dbReference>
<organism evidence="3 4">
    <name type="scientific">Methanobacterium spitsbergense</name>
    <dbReference type="NCBI Taxonomy" id="2874285"/>
    <lineage>
        <taxon>Archaea</taxon>
        <taxon>Methanobacteriati</taxon>
        <taxon>Methanobacteriota</taxon>
        <taxon>Methanomada group</taxon>
        <taxon>Methanobacteria</taxon>
        <taxon>Methanobacteriales</taxon>
        <taxon>Methanobacteriaceae</taxon>
        <taxon>Methanobacterium</taxon>
    </lineage>
</organism>
<dbReference type="InterPro" id="IPR016874">
    <property type="entry name" value="TcmP-like"/>
</dbReference>
<protein>
    <submittedName>
        <fullName evidence="3">Class I SAM-dependent methyltransferase</fullName>
    </submittedName>
</protein>
<dbReference type="Proteomes" id="UP000825933">
    <property type="component" value="Unassembled WGS sequence"/>
</dbReference>
<gene>
    <name evidence="3" type="ORF">K8N75_02660</name>
</gene>
<evidence type="ECO:0000313" key="3">
    <source>
        <dbReference type="EMBL" id="MBZ2164948.1"/>
    </source>
</evidence>
<dbReference type="PANTHER" id="PTHR43619">
    <property type="entry name" value="S-ADENOSYL-L-METHIONINE-DEPENDENT METHYLTRANSFERASE YKTD-RELATED"/>
    <property type="match status" value="1"/>
</dbReference>
<dbReference type="InterPro" id="IPR007213">
    <property type="entry name" value="Ppm1/Ppm2/Tcmp"/>
</dbReference>
<dbReference type="AlphaFoldDB" id="A0A8T5UM48"/>
<evidence type="ECO:0000313" key="4">
    <source>
        <dbReference type="Proteomes" id="UP000825933"/>
    </source>
</evidence>
<dbReference type="PANTHER" id="PTHR43619:SF2">
    <property type="entry name" value="S-ADENOSYL-L-METHIONINE-DEPENDENT METHYLTRANSFERASES SUPERFAMILY PROTEIN"/>
    <property type="match status" value="1"/>
</dbReference>
<evidence type="ECO:0000256" key="1">
    <source>
        <dbReference type="ARBA" id="ARBA00022603"/>
    </source>
</evidence>
<dbReference type="EMBL" id="JAIOUQ010000003">
    <property type="protein sequence ID" value="MBZ2164948.1"/>
    <property type="molecule type" value="Genomic_DNA"/>
</dbReference>
<keyword evidence="4" id="KW-1185">Reference proteome</keyword>
<name>A0A8T5UM48_9EURY</name>
<accession>A0A8T5UM48</accession>
<comment type="caution">
    <text evidence="3">The sequence shown here is derived from an EMBL/GenBank/DDBJ whole genome shotgun (WGS) entry which is preliminary data.</text>
</comment>
<evidence type="ECO:0000256" key="2">
    <source>
        <dbReference type="ARBA" id="ARBA00022679"/>
    </source>
</evidence>
<dbReference type="InterPro" id="IPR029063">
    <property type="entry name" value="SAM-dependent_MTases_sf"/>
</dbReference>
<dbReference type="RefSeq" id="WP_223790591.1">
    <property type="nucleotide sequence ID" value="NZ_JAIOUQ010000003.1"/>
</dbReference>
<reference evidence="4" key="1">
    <citation type="journal article" date="2022" name="Microbiol. Resour. Announc.">
        <title>Draft Genome Sequence of a Methanogenic Archaeon from West Spitsbergen Permafrost.</title>
        <authorList>
            <person name="Trubitsyn V."/>
            <person name="Rivkina E."/>
            <person name="Shcherbakova V."/>
        </authorList>
    </citation>
    <scope>NUCLEOTIDE SEQUENCE [LARGE SCALE GENOMIC DNA]</scope>
    <source>
        <strain evidence="4">VT</strain>
    </source>
</reference>
<proteinExistence type="predicted"/>
<sequence length="267" mass="31874">MKQKLKGVSKTLLIPLWTRAFETKQPILFIKDEKAVEIMENIGYDFTKFDDEWPTQVSIAVRTELLDNATKVFIKNHPQAVIINIGCGLDTRFSRLDNGKIHWYDLDLPEAIQIRKQFFDETYRYKMIAKSVFDYSWIDDIKTNPSVLIIAEGILMYFTKHEVTGLLNKLVESFHDAEMILEAIPASLVKQSENQNLIKKQYNIEAQFHWGIKNGKNLERINDKIKYLEDWHYFDYHKDRWKFIRWFSLIPLFKNRFGNRIVHLRFY</sequence>
<dbReference type="GO" id="GO:0008168">
    <property type="term" value="F:methyltransferase activity"/>
    <property type="evidence" value="ECO:0007669"/>
    <property type="project" value="UniProtKB-KW"/>
</dbReference>
<dbReference type="SUPFAM" id="SSF53335">
    <property type="entry name" value="S-adenosyl-L-methionine-dependent methyltransferases"/>
    <property type="match status" value="1"/>
</dbReference>